<protein>
    <submittedName>
        <fullName evidence="1">Uncharacterized protein</fullName>
    </submittedName>
</protein>
<accession>A0A195DT12</accession>
<name>A0A195DT12_9HYME</name>
<evidence type="ECO:0000313" key="2">
    <source>
        <dbReference type="Proteomes" id="UP000078492"/>
    </source>
</evidence>
<gene>
    <name evidence="1" type="ORF">ALC57_12162</name>
</gene>
<organism evidence="1 2">
    <name type="scientific">Trachymyrmex cornetzi</name>
    <dbReference type="NCBI Taxonomy" id="471704"/>
    <lineage>
        <taxon>Eukaryota</taxon>
        <taxon>Metazoa</taxon>
        <taxon>Ecdysozoa</taxon>
        <taxon>Arthropoda</taxon>
        <taxon>Hexapoda</taxon>
        <taxon>Insecta</taxon>
        <taxon>Pterygota</taxon>
        <taxon>Neoptera</taxon>
        <taxon>Endopterygota</taxon>
        <taxon>Hymenoptera</taxon>
        <taxon>Apocrita</taxon>
        <taxon>Aculeata</taxon>
        <taxon>Formicoidea</taxon>
        <taxon>Formicidae</taxon>
        <taxon>Myrmicinae</taxon>
        <taxon>Trachymyrmex</taxon>
    </lineage>
</organism>
<sequence>MSDKDRSSPTLVENSLKSLLDQPSIFPLIGKCCSPVRADCARVILTESPHLHARSYDVDLACEMRGSPRSRSDPTCVLRGGLRSGSFLSSLFPPVLERSATFVT</sequence>
<proteinExistence type="predicted"/>
<keyword evidence="2" id="KW-1185">Reference proteome</keyword>
<evidence type="ECO:0000313" key="1">
    <source>
        <dbReference type="EMBL" id="KYN15659.1"/>
    </source>
</evidence>
<dbReference type="Proteomes" id="UP000078492">
    <property type="component" value="Unassembled WGS sequence"/>
</dbReference>
<dbReference type="EMBL" id="KQ980530">
    <property type="protein sequence ID" value="KYN15659.1"/>
    <property type="molecule type" value="Genomic_DNA"/>
</dbReference>
<dbReference type="AlphaFoldDB" id="A0A195DT12"/>
<reference evidence="1 2" key="1">
    <citation type="submission" date="2015-09" db="EMBL/GenBank/DDBJ databases">
        <title>Trachymyrmex cornetzi WGS genome.</title>
        <authorList>
            <person name="Nygaard S."/>
            <person name="Hu H."/>
            <person name="Boomsma J."/>
            <person name="Zhang G."/>
        </authorList>
    </citation>
    <scope>NUCLEOTIDE SEQUENCE [LARGE SCALE GENOMIC DNA]</scope>
    <source>
        <strain evidence="1">Tcor2-1</strain>
        <tissue evidence="1">Whole body</tissue>
    </source>
</reference>